<dbReference type="SUPFAM" id="SSF53218">
    <property type="entry name" value="Molybdenum cofactor biosynthesis proteins"/>
    <property type="match status" value="1"/>
</dbReference>
<dbReference type="CDD" id="cd00885">
    <property type="entry name" value="cinA"/>
    <property type="match status" value="1"/>
</dbReference>
<dbReference type="OrthoDB" id="448496at2759"/>
<feature type="compositionally biased region" description="Basic and acidic residues" evidence="1">
    <location>
        <begin position="276"/>
        <end position="287"/>
    </location>
</feature>
<sequence>MLNSLRRMSIKSAGCIIIGDEVLNSKITDTNSRFFAKYCYDLGVDLRKISIISDEEDEIIATVKEFDSKFDFIVTSGGIGPTHDDITYFSIAKAYGLSLKHDQVAYDRFLEKIGDKVKFNTFTQEQIEANLRMFLLPYDPKDSSFVKTYYANDLWVPIVNINNKLNILPGIPRLFQELLTEGITPHVKPFVPKTKFLQYYVAARLPESQVAPLLGRLQKEVIAKGLSIKIGSYPHVEKRINTVCITGKEEENEVMRQLVATTIEELGGEEISKEEEEGHSHSHLNKE</sequence>
<evidence type="ECO:0000259" key="2">
    <source>
        <dbReference type="SMART" id="SM00852"/>
    </source>
</evidence>
<dbReference type="Proteomes" id="UP000094565">
    <property type="component" value="Chromosome 4"/>
</dbReference>
<dbReference type="Pfam" id="PF00994">
    <property type="entry name" value="MoCF_biosynth"/>
    <property type="match status" value="1"/>
</dbReference>
<dbReference type="EMBL" id="CP014587">
    <property type="protein sequence ID" value="ANZ78113.1"/>
    <property type="molecule type" value="Genomic_DNA"/>
</dbReference>
<evidence type="ECO:0000313" key="3">
    <source>
        <dbReference type="EMBL" id="ANZ78113.1"/>
    </source>
</evidence>
<evidence type="ECO:0000256" key="1">
    <source>
        <dbReference type="SAM" id="MobiDB-lite"/>
    </source>
</evidence>
<evidence type="ECO:0000313" key="4">
    <source>
        <dbReference type="Proteomes" id="UP000094565"/>
    </source>
</evidence>
<feature type="domain" description="MoaB/Mog" evidence="2">
    <location>
        <begin position="14"/>
        <end position="190"/>
    </location>
</feature>
<dbReference type="InterPro" id="IPR036425">
    <property type="entry name" value="MoaB/Mog-like_dom_sf"/>
</dbReference>
<dbReference type="InterPro" id="IPR001453">
    <property type="entry name" value="MoaB/Mog_dom"/>
</dbReference>
<dbReference type="Gene3D" id="3.40.980.10">
    <property type="entry name" value="MoaB/Mog-like domain"/>
    <property type="match status" value="1"/>
</dbReference>
<name>A0A1B2JJE6_PICPA</name>
<feature type="compositionally biased region" description="Acidic residues" evidence="1">
    <location>
        <begin position="266"/>
        <end position="275"/>
    </location>
</feature>
<proteinExistence type="predicted"/>
<dbReference type="GO" id="GO:0047884">
    <property type="term" value="F:FAD diphosphatase activity"/>
    <property type="evidence" value="ECO:0007669"/>
    <property type="project" value="TreeGrafter"/>
</dbReference>
<reference evidence="3 4" key="1">
    <citation type="submission" date="2016-02" db="EMBL/GenBank/DDBJ databases">
        <title>Comparative genomic and transcriptomic foundation for Pichia pastoris.</title>
        <authorList>
            <person name="Love K.R."/>
            <person name="Shah K.A."/>
            <person name="Whittaker C.A."/>
            <person name="Wu J."/>
            <person name="Bartlett M.C."/>
            <person name="Ma D."/>
            <person name="Leeson R.L."/>
            <person name="Priest M."/>
            <person name="Young S.K."/>
            <person name="Love J.C."/>
        </authorList>
    </citation>
    <scope>NUCLEOTIDE SEQUENCE [LARGE SCALE GENOMIC DNA]</scope>
    <source>
        <strain evidence="3 4">ATCC 28485</strain>
    </source>
</reference>
<dbReference type="PANTHER" id="PTHR47675">
    <property type="entry name" value="MOLYBDOPTERIN BINDING DOMAIN PROTEIN (AFU_ORTHOLOGUE AFUA_5G11210)"/>
    <property type="match status" value="1"/>
</dbReference>
<dbReference type="AlphaFoldDB" id="A0A1B2JJE6"/>
<protein>
    <submittedName>
        <fullName evidence="3">BA75_05238T0</fullName>
    </submittedName>
</protein>
<dbReference type="GO" id="GO:0042726">
    <property type="term" value="P:flavin-containing compound metabolic process"/>
    <property type="evidence" value="ECO:0007669"/>
    <property type="project" value="TreeGrafter"/>
</dbReference>
<feature type="region of interest" description="Disordered" evidence="1">
    <location>
        <begin position="266"/>
        <end position="287"/>
    </location>
</feature>
<dbReference type="PANTHER" id="PTHR47675:SF1">
    <property type="entry name" value="MOLYBDOPTERIN BINDING DOMAIN PROTEIN (AFU_ORTHOLOGUE AFUA_5G11210)"/>
    <property type="match status" value="1"/>
</dbReference>
<keyword evidence="4" id="KW-1185">Reference proteome</keyword>
<dbReference type="SMART" id="SM00852">
    <property type="entry name" value="MoCF_biosynth"/>
    <property type="match status" value="1"/>
</dbReference>
<gene>
    <name evidence="3" type="primary">YMR178W</name>
    <name evidence="3" type="ORF">ATY40_BA7505238</name>
</gene>
<organism evidence="3 4">
    <name type="scientific">Komagataella pastoris</name>
    <name type="common">Yeast</name>
    <name type="synonym">Pichia pastoris</name>
    <dbReference type="NCBI Taxonomy" id="4922"/>
    <lineage>
        <taxon>Eukaryota</taxon>
        <taxon>Fungi</taxon>
        <taxon>Dikarya</taxon>
        <taxon>Ascomycota</taxon>
        <taxon>Saccharomycotina</taxon>
        <taxon>Pichiomycetes</taxon>
        <taxon>Pichiales</taxon>
        <taxon>Pichiaceae</taxon>
        <taxon>Komagataella</taxon>
    </lineage>
</organism>
<accession>A0A1B2JJE6</accession>